<dbReference type="EMBL" id="CADCTD010000165">
    <property type="protein sequence ID" value="CAA9279650.1"/>
    <property type="molecule type" value="Genomic_DNA"/>
</dbReference>
<feature type="compositionally biased region" description="Basic residues" evidence="1">
    <location>
        <begin position="237"/>
        <end position="254"/>
    </location>
</feature>
<feature type="compositionally biased region" description="Basic residues" evidence="1">
    <location>
        <begin position="196"/>
        <end position="207"/>
    </location>
</feature>
<feature type="non-terminal residue" evidence="2">
    <location>
        <position position="1"/>
    </location>
</feature>
<name>A0A6J4JJL0_9PROT</name>
<feature type="compositionally biased region" description="Basic residues" evidence="1">
    <location>
        <begin position="169"/>
        <end position="180"/>
    </location>
</feature>
<organism evidence="2">
    <name type="scientific">uncultured Craurococcus sp</name>
    <dbReference type="NCBI Taxonomy" id="1135998"/>
    <lineage>
        <taxon>Bacteria</taxon>
        <taxon>Pseudomonadati</taxon>
        <taxon>Pseudomonadota</taxon>
        <taxon>Alphaproteobacteria</taxon>
        <taxon>Acetobacterales</taxon>
        <taxon>Acetobacteraceae</taxon>
        <taxon>Craurococcus</taxon>
        <taxon>environmental samples</taxon>
    </lineage>
</organism>
<reference evidence="2" key="1">
    <citation type="submission" date="2020-02" db="EMBL/GenBank/DDBJ databases">
        <authorList>
            <person name="Meier V. D."/>
        </authorList>
    </citation>
    <scope>NUCLEOTIDE SEQUENCE</scope>
    <source>
        <strain evidence="2">AVDCRST_MAG27</strain>
    </source>
</reference>
<feature type="compositionally biased region" description="Basic and acidic residues" evidence="1">
    <location>
        <begin position="182"/>
        <end position="195"/>
    </location>
</feature>
<dbReference type="GO" id="GO:0004316">
    <property type="term" value="F:3-oxoacyl-[acyl-carrier-protein] reductase (NADPH) activity"/>
    <property type="evidence" value="ECO:0007669"/>
    <property type="project" value="UniProtKB-EC"/>
</dbReference>
<gene>
    <name evidence="2" type="ORF">AVDCRST_MAG27-3921</name>
</gene>
<feature type="compositionally biased region" description="Basic residues" evidence="1">
    <location>
        <begin position="1"/>
        <end position="29"/>
    </location>
</feature>
<feature type="region of interest" description="Disordered" evidence="1">
    <location>
        <begin position="1"/>
        <end position="254"/>
    </location>
</feature>
<feature type="compositionally biased region" description="Basic and acidic residues" evidence="1">
    <location>
        <begin position="47"/>
        <end position="59"/>
    </location>
</feature>
<keyword evidence="2" id="KW-0560">Oxidoreductase</keyword>
<evidence type="ECO:0000256" key="1">
    <source>
        <dbReference type="SAM" id="MobiDB-lite"/>
    </source>
</evidence>
<evidence type="ECO:0000313" key="2">
    <source>
        <dbReference type="EMBL" id="CAA9279650.1"/>
    </source>
</evidence>
<protein>
    <submittedName>
        <fullName evidence="2">3-oxoacyl-[acyl-carrier protein] reductase</fullName>
        <ecNumber evidence="2">1.1.1.100</ecNumber>
    </submittedName>
</protein>
<dbReference type="AlphaFoldDB" id="A0A6J4JJL0"/>
<dbReference type="EC" id="1.1.1.100" evidence="2"/>
<accession>A0A6J4JJL0</accession>
<feature type="non-terminal residue" evidence="2">
    <location>
        <position position="254"/>
    </location>
</feature>
<proteinExistence type="predicted"/>
<sequence length="254" mass="28054">EARPLHRPGGPRHRRRLRPRPRHRHRPGARGRPADAARPRRGRPRRDRGAVPRRPDAGRRRLASGGCRGGRRRGREPRPAPPAGDGGRPARPRPPGDRGGGGGVGPALRRQREGHLARRPRRLPQDAGGRRRGHGRLRLGGGAGRFAHHAGLFGEQGRGGAADAEPRRGPCRRGHPRQLRLPRLDRDADAGGDLRQRRRPGGPRRARGPVPRPPPHRPLRPGGGGGGCRALPAERRGRLRHRRRAPRRWRPACL</sequence>